<dbReference type="InterPro" id="IPR044208">
    <property type="entry name" value="FKBP19-like"/>
</dbReference>
<sequence length="92" mass="10181">MSKVQVEPLRFKVGDGTVIPAIDEAVRGMREGGVRQLIVPVELGYDQEKKLQPRPSTFSGQRALDFVIDNKGGLIDKTLLINLDLKKVYAAE</sequence>
<comment type="caution">
    <text evidence="3">The sequence shown here is derived from an EMBL/GenBank/DDBJ whole genome shotgun (WGS) entry which is preliminary data.</text>
</comment>
<reference evidence="3" key="1">
    <citation type="submission" date="2023-10" db="EMBL/GenBank/DDBJ databases">
        <authorList>
            <person name="Chen Y."/>
            <person name="Shah S."/>
            <person name="Dougan E. K."/>
            <person name="Thang M."/>
            <person name="Chan C."/>
        </authorList>
    </citation>
    <scope>NUCLEOTIDE SEQUENCE [LARGE SCALE GENOMIC DNA]</scope>
</reference>
<dbReference type="Pfam" id="PF00254">
    <property type="entry name" value="FKBP_C"/>
    <property type="match status" value="1"/>
</dbReference>
<evidence type="ECO:0000259" key="2">
    <source>
        <dbReference type="PROSITE" id="PS50059"/>
    </source>
</evidence>
<dbReference type="Proteomes" id="UP001189429">
    <property type="component" value="Unassembled WGS sequence"/>
</dbReference>
<feature type="domain" description="PPIase FKBP-type" evidence="2">
    <location>
        <begin position="1"/>
        <end position="84"/>
    </location>
</feature>
<name>A0ABN9PV33_9DINO</name>
<dbReference type="EC" id="5.2.1.8" evidence="1"/>
<dbReference type="Gene3D" id="3.10.50.40">
    <property type="match status" value="1"/>
</dbReference>
<dbReference type="PANTHER" id="PTHR47717:SF1">
    <property type="entry name" value="PEPTIDYL-PROLYL CIS-TRANS ISOMERASE FKBP19, CHLOROPLASTIC"/>
    <property type="match status" value="1"/>
</dbReference>
<protein>
    <recommendedName>
        <fullName evidence="1">peptidylprolyl isomerase</fullName>
        <ecNumber evidence="1">5.2.1.8</ecNumber>
    </recommendedName>
</protein>
<dbReference type="InterPro" id="IPR001179">
    <property type="entry name" value="PPIase_FKBP_dom"/>
</dbReference>
<keyword evidence="1" id="KW-0413">Isomerase</keyword>
<gene>
    <name evidence="3" type="ORF">PCOR1329_LOCUS5326</name>
</gene>
<keyword evidence="1" id="KW-0697">Rotamase</keyword>
<keyword evidence="4" id="KW-1185">Reference proteome</keyword>
<dbReference type="PROSITE" id="PS50059">
    <property type="entry name" value="FKBP_PPIASE"/>
    <property type="match status" value="1"/>
</dbReference>
<evidence type="ECO:0000313" key="4">
    <source>
        <dbReference type="Proteomes" id="UP001189429"/>
    </source>
</evidence>
<organism evidence="3 4">
    <name type="scientific">Prorocentrum cordatum</name>
    <dbReference type="NCBI Taxonomy" id="2364126"/>
    <lineage>
        <taxon>Eukaryota</taxon>
        <taxon>Sar</taxon>
        <taxon>Alveolata</taxon>
        <taxon>Dinophyceae</taxon>
        <taxon>Prorocentrales</taxon>
        <taxon>Prorocentraceae</taxon>
        <taxon>Prorocentrum</taxon>
    </lineage>
</organism>
<dbReference type="EMBL" id="CAUYUJ010001403">
    <property type="protein sequence ID" value="CAK0795769.1"/>
    <property type="molecule type" value="Genomic_DNA"/>
</dbReference>
<proteinExistence type="predicted"/>
<dbReference type="SUPFAM" id="SSF54534">
    <property type="entry name" value="FKBP-like"/>
    <property type="match status" value="1"/>
</dbReference>
<comment type="catalytic activity">
    <reaction evidence="1">
        <text>[protein]-peptidylproline (omega=180) = [protein]-peptidylproline (omega=0)</text>
        <dbReference type="Rhea" id="RHEA:16237"/>
        <dbReference type="Rhea" id="RHEA-COMP:10747"/>
        <dbReference type="Rhea" id="RHEA-COMP:10748"/>
        <dbReference type="ChEBI" id="CHEBI:83833"/>
        <dbReference type="ChEBI" id="CHEBI:83834"/>
        <dbReference type="EC" id="5.2.1.8"/>
    </reaction>
</comment>
<evidence type="ECO:0000256" key="1">
    <source>
        <dbReference type="PROSITE-ProRule" id="PRU00277"/>
    </source>
</evidence>
<accession>A0ABN9PV33</accession>
<evidence type="ECO:0000313" key="3">
    <source>
        <dbReference type="EMBL" id="CAK0795769.1"/>
    </source>
</evidence>
<dbReference type="PANTHER" id="PTHR47717">
    <property type="entry name" value="PEPTIDYL-PROLYL CIS-TRANS ISOMERASE FKBP19, CHLOROPLASTIC"/>
    <property type="match status" value="1"/>
</dbReference>
<dbReference type="InterPro" id="IPR046357">
    <property type="entry name" value="PPIase_dom_sf"/>
</dbReference>